<dbReference type="Proteomes" id="UP001553843">
    <property type="component" value="Unassembled WGS sequence"/>
</dbReference>
<dbReference type="EMBL" id="JBEYRS010000012">
    <property type="protein sequence ID" value="MEW2365580.1"/>
    <property type="molecule type" value="Genomic_DNA"/>
</dbReference>
<keyword evidence="3" id="KW-1185">Reference proteome</keyword>
<evidence type="ECO:0000313" key="3">
    <source>
        <dbReference type="Proteomes" id="UP001553843"/>
    </source>
</evidence>
<protein>
    <submittedName>
        <fullName evidence="2">Uncharacterized protein</fullName>
    </submittedName>
</protein>
<dbReference type="RefSeq" id="WP_359780786.1">
    <property type="nucleotide sequence ID" value="NZ_JBEYRR010000008.1"/>
</dbReference>
<sequence length="185" mass="19991">MIIVYTPAGGDAEQYDAKTLRVSEVSIVQRTIDMKWGEIKEGLGVEDLDAMRGIVWVLKKRSTPSLRWNDFDPGVTEMVTRMDRDETRDYIDNAAQIMAEDPEVSREAVVAALSELPEACIDPEYAKAQIAAVADGPKEASPEPVTPQAPTSPQPSPSPTSVSPETSTSDSSPTSSTSHLQPSTT</sequence>
<proteinExistence type="predicted"/>
<evidence type="ECO:0000313" key="2">
    <source>
        <dbReference type="EMBL" id="MEW2365580.1"/>
    </source>
</evidence>
<feature type="compositionally biased region" description="Low complexity" evidence="1">
    <location>
        <begin position="159"/>
        <end position="185"/>
    </location>
</feature>
<feature type="region of interest" description="Disordered" evidence="1">
    <location>
        <begin position="133"/>
        <end position="185"/>
    </location>
</feature>
<gene>
    <name evidence="2" type="ORF">AB0887_26975</name>
</gene>
<name>A0ABV3M1J1_9ACTN</name>
<accession>A0ABV3M1J1</accession>
<organism evidence="2 3">
    <name type="scientific">Streptomyces huasconensis</name>
    <dbReference type="NCBI Taxonomy" id="1854574"/>
    <lineage>
        <taxon>Bacteria</taxon>
        <taxon>Bacillati</taxon>
        <taxon>Actinomycetota</taxon>
        <taxon>Actinomycetes</taxon>
        <taxon>Kitasatosporales</taxon>
        <taxon>Streptomycetaceae</taxon>
        <taxon>Streptomyces</taxon>
    </lineage>
</organism>
<feature type="compositionally biased region" description="Pro residues" evidence="1">
    <location>
        <begin position="144"/>
        <end position="158"/>
    </location>
</feature>
<evidence type="ECO:0000256" key="1">
    <source>
        <dbReference type="SAM" id="MobiDB-lite"/>
    </source>
</evidence>
<comment type="caution">
    <text evidence="2">The sequence shown here is derived from an EMBL/GenBank/DDBJ whole genome shotgun (WGS) entry which is preliminary data.</text>
</comment>
<reference evidence="2 3" key="1">
    <citation type="submission" date="2024-06" db="EMBL/GenBank/DDBJ databases">
        <title>The Natural Products Discovery Center: Release of the First 8490 Sequenced Strains for Exploring Actinobacteria Biosynthetic Diversity.</title>
        <authorList>
            <person name="Kalkreuter E."/>
            <person name="Kautsar S.A."/>
            <person name="Yang D."/>
            <person name="Bader C.D."/>
            <person name="Teijaro C.N."/>
            <person name="Fluegel L."/>
            <person name="Davis C.M."/>
            <person name="Simpson J.R."/>
            <person name="Lauterbach L."/>
            <person name="Steele A.D."/>
            <person name="Gui C."/>
            <person name="Meng S."/>
            <person name="Li G."/>
            <person name="Viehrig K."/>
            <person name="Ye F."/>
            <person name="Su P."/>
            <person name="Kiefer A.F."/>
            <person name="Nichols A."/>
            <person name="Cepeda A.J."/>
            <person name="Yan W."/>
            <person name="Fan B."/>
            <person name="Jiang Y."/>
            <person name="Adhikari A."/>
            <person name="Zheng C.-J."/>
            <person name="Schuster L."/>
            <person name="Cowan T.M."/>
            <person name="Smanski M.J."/>
            <person name="Chevrette M.G."/>
            <person name="De Carvalho L.P.S."/>
            <person name="Shen B."/>
        </authorList>
    </citation>
    <scope>NUCLEOTIDE SEQUENCE [LARGE SCALE GENOMIC DNA]</scope>
    <source>
        <strain evidence="2 3">NPDC047833</strain>
    </source>
</reference>